<name>A0ABU6MIY5_9BACI</name>
<dbReference type="CDD" id="cd17535">
    <property type="entry name" value="REC_NarL-like"/>
    <property type="match status" value="1"/>
</dbReference>
<reference evidence="9 10" key="1">
    <citation type="submission" date="2023-03" db="EMBL/GenBank/DDBJ databases">
        <title>Bacillus Genome Sequencing.</title>
        <authorList>
            <person name="Dunlap C."/>
        </authorList>
    </citation>
    <scope>NUCLEOTIDE SEQUENCE [LARGE SCALE GENOMIC DNA]</scope>
    <source>
        <strain evidence="9 10">B-23453</strain>
    </source>
</reference>
<dbReference type="InterPro" id="IPR001789">
    <property type="entry name" value="Sig_transdc_resp-reg_receiver"/>
</dbReference>
<keyword evidence="5" id="KW-0804">Transcription</keyword>
<keyword evidence="4" id="KW-0238">DNA-binding</keyword>
<dbReference type="SMART" id="SM00421">
    <property type="entry name" value="HTH_LUXR"/>
    <property type="match status" value="1"/>
</dbReference>
<evidence type="ECO:0000256" key="5">
    <source>
        <dbReference type="ARBA" id="ARBA00023163"/>
    </source>
</evidence>
<evidence type="ECO:0000256" key="2">
    <source>
        <dbReference type="ARBA" id="ARBA00022553"/>
    </source>
</evidence>
<comment type="caution">
    <text evidence="9">The sequence shown here is derived from an EMBL/GenBank/DDBJ whole genome shotgun (WGS) entry which is preliminary data.</text>
</comment>
<dbReference type="Pfam" id="PF00072">
    <property type="entry name" value="Response_reg"/>
    <property type="match status" value="1"/>
</dbReference>
<dbReference type="CDD" id="cd06170">
    <property type="entry name" value="LuxR_C_like"/>
    <property type="match status" value="1"/>
</dbReference>
<dbReference type="RefSeq" id="WP_066268212.1">
    <property type="nucleotide sequence ID" value="NZ_JARMAB010000025.1"/>
</dbReference>
<dbReference type="PROSITE" id="PS50043">
    <property type="entry name" value="HTH_LUXR_2"/>
    <property type="match status" value="1"/>
</dbReference>
<dbReference type="InterPro" id="IPR000792">
    <property type="entry name" value="Tscrpt_reg_LuxR_C"/>
</dbReference>
<dbReference type="InterPro" id="IPR039420">
    <property type="entry name" value="WalR-like"/>
</dbReference>
<keyword evidence="3" id="KW-0805">Transcription regulation</keyword>
<organism evidence="9 10">
    <name type="scientific">Heyndrickxia acidicola</name>
    <dbReference type="NCBI Taxonomy" id="209389"/>
    <lineage>
        <taxon>Bacteria</taxon>
        <taxon>Bacillati</taxon>
        <taxon>Bacillota</taxon>
        <taxon>Bacilli</taxon>
        <taxon>Bacillales</taxon>
        <taxon>Bacillaceae</taxon>
        <taxon>Heyndrickxia</taxon>
    </lineage>
</organism>
<dbReference type="PROSITE" id="PS50110">
    <property type="entry name" value="RESPONSE_REGULATORY"/>
    <property type="match status" value="1"/>
</dbReference>
<dbReference type="Gene3D" id="3.40.50.2300">
    <property type="match status" value="1"/>
</dbReference>
<feature type="domain" description="HTH luxR-type" evidence="7">
    <location>
        <begin position="155"/>
        <end position="220"/>
    </location>
</feature>
<dbReference type="InterPro" id="IPR058245">
    <property type="entry name" value="NreC/VraR/RcsB-like_REC"/>
</dbReference>
<evidence type="ECO:0000256" key="3">
    <source>
        <dbReference type="ARBA" id="ARBA00023015"/>
    </source>
</evidence>
<sequence length="222" mass="24934">MIRIGIAEDQALVRESLSIVLGLEKDMEVAWQAATGNEAVRAVMEKAVDVVLMDLRMPEMDGVAATMHIGSLSNECTIIVLTTFDHDEWILDAIHAGAECCFLKDIPPGLLIKAIRLILSDRFDLQEWSPEWRLYAPEIQVSARIRSSQIAGRQVRTGEVHLTPREWEILRRISQNQTNTEMAKALFLTQGTIKNYVSQLYMKIGVSNRAEAIRYALGKGIL</sequence>
<comment type="subcellular location">
    <subcellularLocation>
        <location evidence="1">Cytoplasm</location>
    </subcellularLocation>
</comment>
<dbReference type="SMART" id="SM00448">
    <property type="entry name" value="REC"/>
    <property type="match status" value="1"/>
</dbReference>
<dbReference type="PANTHER" id="PTHR43214:SF43">
    <property type="entry name" value="TWO-COMPONENT RESPONSE REGULATOR"/>
    <property type="match status" value="1"/>
</dbReference>
<gene>
    <name evidence="9" type="ORF">P4T90_16395</name>
</gene>
<evidence type="ECO:0000256" key="6">
    <source>
        <dbReference type="PROSITE-ProRule" id="PRU00169"/>
    </source>
</evidence>
<dbReference type="SUPFAM" id="SSF46894">
    <property type="entry name" value="C-terminal effector domain of the bipartite response regulators"/>
    <property type="match status" value="1"/>
</dbReference>
<dbReference type="PANTHER" id="PTHR43214">
    <property type="entry name" value="TWO-COMPONENT RESPONSE REGULATOR"/>
    <property type="match status" value="1"/>
</dbReference>
<proteinExistence type="predicted"/>
<dbReference type="Proteomes" id="UP001341444">
    <property type="component" value="Unassembled WGS sequence"/>
</dbReference>
<accession>A0ABU6MIY5</accession>
<evidence type="ECO:0000313" key="9">
    <source>
        <dbReference type="EMBL" id="MED1204627.1"/>
    </source>
</evidence>
<dbReference type="EMBL" id="JARMAB010000025">
    <property type="protein sequence ID" value="MED1204627.1"/>
    <property type="molecule type" value="Genomic_DNA"/>
</dbReference>
<dbReference type="InterPro" id="IPR016032">
    <property type="entry name" value="Sig_transdc_resp-reg_C-effctor"/>
</dbReference>
<dbReference type="SUPFAM" id="SSF52172">
    <property type="entry name" value="CheY-like"/>
    <property type="match status" value="1"/>
</dbReference>
<dbReference type="InterPro" id="IPR011006">
    <property type="entry name" value="CheY-like_superfamily"/>
</dbReference>
<evidence type="ECO:0000259" key="7">
    <source>
        <dbReference type="PROSITE" id="PS50043"/>
    </source>
</evidence>
<evidence type="ECO:0000313" key="10">
    <source>
        <dbReference type="Proteomes" id="UP001341444"/>
    </source>
</evidence>
<keyword evidence="2 6" id="KW-0597">Phosphoprotein</keyword>
<evidence type="ECO:0000256" key="4">
    <source>
        <dbReference type="ARBA" id="ARBA00023125"/>
    </source>
</evidence>
<protein>
    <submittedName>
        <fullName evidence="9">Response regulator transcription factor</fullName>
    </submittedName>
</protein>
<feature type="domain" description="Response regulatory" evidence="8">
    <location>
        <begin position="3"/>
        <end position="119"/>
    </location>
</feature>
<evidence type="ECO:0000259" key="8">
    <source>
        <dbReference type="PROSITE" id="PS50110"/>
    </source>
</evidence>
<evidence type="ECO:0000256" key="1">
    <source>
        <dbReference type="ARBA" id="ARBA00004496"/>
    </source>
</evidence>
<dbReference type="Pfam" id="PF00196">
    <property type="entry name" value="GerE"/>
    <property type="match status" value="1"/>
</dbReference>
<feature type="modified residue" description="4-aspartylphosphate" evidence="6">
    <location>
        <position position="54"/>
    </location>
</feature>
<keyword evidence="10" id="KW-1185">Reference proteome</keyword>
<dbReference type="PRINTS" id="PR00038">
    <property type="entry name" value="HTHLUXR"/>
</dbReference>